<protein>
    <submittedName>
        <fullName evidence="6">Iron complex transport system ATP-binding protein</fullName>
    </submittedName>
</protein>
<dbReference type="Pfam" id="PF00005">
    <property type="entry name" value="ABC_tran"/>
    <property type="match status" value="1"/>
</dbReference>
<reference evidence="6 7" key="1">
    <citation type="submission" date="2019-03" db="EMBL/GenBank/DDBJ databases">
        <title>Genomic Encyclopedia of Type Strains, Phase IV (KMG-IV): sequencing the most valuable type-strain genomes for metagenomic binning, comparative biology and taxonomic classification.</title>
        <authorList>
            <person name="Goeker M."/>
        </authorList>
    </citation>
    <scope>NUCLEOTIDE SEQUENCE [LARGE SCALE GENOMIC DNA]</scope>
    <source>
        <strain evidence="6 7">DSM 29487</strain>
    </source>
</reference>
<dbReference type="SMART" id="SM00382">
    <property type="entry name" value="AAA"/>
    <property type="match status" value="1"/>
</dbReference>
<evidence type="ECO:0000313" key="7">
    <source>
        <dbReference type="Proteomes" id="UP000295515"/>
    </source>
</evidence>
<keyword evidence="3 6" id="KW-0067">ATP-binding</keyword>
<dbReference type="GO" id="GO:0005524">
    <property type="term" value="F:ATP binding"/>
    <property type="evidence" value="ECO:0007669"/>
    <property type="project" value="UniProtKB-KW"/>
</dbReference>
<evidence type="ECO:0000256" key="2">
    <source>
        <dbReference type="ARBA" id="ARBA00022741"/>
    </source>
</evidence>
<evidence type="ECO:0000256" key="1">
    <source>
        <dbReference type="ARBA" id="ARBA00022448"/>
    </source>
</evidence>
<dbReference type="AlphaFoldDB" id="A0A4V2W606"/>
<dbReference type="RefSeq" id="WP_066444772.1">
    <property type="nucleotide sequence ID" value="NZ_JANKBF010000002.1"/>
</dbReference>
<keyword evidence="2" id="KW-0547">Nucleotide-binding</keyword>
<evidence type="ECO:0000256" key="3">
    <source>
        <dbReference type="ARBA" id="ARBA00022840"/>
    </source>
</evidence>
<evidence type="ECO:0000313" key="6">
    <source>
        <dbReference type="EMBL" id="TCW03092.1"/>
    </source>
</evidence>
<dbReference type="InterPro" id="IPR003439">
    <property type="entry name" value="ABC_transporter-like_ATP-bd"/>
</dbReference>
<organism evidence="6 7">
    <name type="scientific">Longibaculum muris</name>
    <dbReference type="NCBI Taxonomy" id="1796628"/>
    <lineage>
        <taxon>Bacteria</taxon>
        <taxon>Bacillati</taxon>
        <taxon>Bacillota</taxon>
        <taxon>Erysipelotrichia</taxon>
        <taxon>Erysipelotrichales</taxon>
        <taxon>Coprobacillaceae</taxon>
        <taxon>Longibaculum</taxon>
    </lineage>
</organism>
<sequence>MSVLLKVEHLFAGYQDYIVKDVSLTLKAGELVGILGRNGCGKSTLLKVIMGNCPLQKGYVQVQERNCFEMNIKKRAGYLSMLTQRNNVIEGLSVREMIALGNYASSSFFSFQDDNQTITTLAKDYHIFSLLDQDYTTLSEGQKQLVQLSCLAMQNTPVFLLDEPDNALDFDNRHFIFQMIQNSIMSQQKAGLVVIHDPLFALMYCHRILLMSEGKIIDEIIPSLQTSDEITLKIQNLYPDIIIKKDQDLQQYYYFMK</sequence>
<dbReference type="Proteomes" id="UP000295515">
    <property type="component" value="Unassembled WGS sequence"/>
</dbReference>
<evidence type="ECO:0000259" key="5">
    <source>
        <dbReference type="PROSITE" id="PS50893"/>
    </source>
</evidence>
<dbReference type="PANTHER" id="PTHR42794">
    <property type="entry name" value="HEMIN IMPORT ATP-BINDING PROTEIN HMUV"/>
    <property type="match status" value="1"/>
</dbReference>
<dbReference type="PANTHER" id="PTHR42794:SF1">
    <property type="entry name" value="HEMIN IMPORT ATP-BINDING PROTEIN HMUV"/>
    <property type="match status" value="1"/>
</dbReference>
<accession>A0A4V2W606</accession>
<dbReference type="InterPro" id="IPR027417">
    <property type="entry name" value="P-loop_NTPase"/>
</dbReference>
<keyword evidence="4" id="KW-1278">Translocase</keyword>
<proteinExistence type="predicted"/>
<dbReference type="SUPFAM" id="SSF52540">
    <property type="entry name" value="P-loop containing nucleoside triphosphate hydrolases"/>
    <property type="match status" value="1"/>
</dbReference>
<gene>
    <name evidence="6" type="ORF">EDD60_101399</name>
</gene>
<dbReference type="InterPro" id="IPR003593">
    <property type="entry name" value="AAA+_ATPase"/>
</dbReference>
<feature type="domain" description="ABC transporter" evidence="5">
    <location>
        <begin position="4"/>
        <end position="238"/>
    </location>
</feature>
<dbReference type="GeneID" id="98914216"/>
<keyword evidence="1" id="KW-0813">Transport</keyword>
<evidence type="ECO:0000256" key="4">
    <source>
        <dbReference type="ARBA" id="ARBA00022967"/>
    </source>
</evidence>
<dbReference type="GO" id="GO:0016887">
    <property type="term" value="F:ATP hydrolysis activity"/>
    <property type="evidence" value="ECO:0007669"/>
    <property type="project" value="InterPro"/>
</dbReference>
<dbReference type="Gene3D" id="3.40.50.300">
    <property type="entry name" value="P-loop containing nucleotide triphosphate hydrolases"/>
    <property type="match status" value="1"/>
</dbReference>
<keyword evidence="7" id="KW-1185">Reference proteome</keyword>
<dbReference type="PROSITE" id="PS50893">
    <property type="entry name" value="ABC_TRANSPORTER_2"/>
    <property type="match status" value="1"/>
</dbReference>
<name>A0A4V2W606_9FIRM</name>
<comment type="caution">
    <text evidence="6">The sequence shown here is derived from an EMBL/GenBank/DDBJ whole genome shotgun (WGS) entry which is preliminary data.</text>
</comment>
<dbReference type="EMBL" id="SMCQ01000001">
    <property type="protein sequence ID" value="TCW03092.1"/>
    <property type="molecule type" value="Genomic_DNA"/>
</dbReference>